<organism evidence="1 2">
    <name type="scientific">Paraburkholderia terricola</name>
    <dbReference type="NCBI Taxonomy" id="169427"/>
    <lineage>
        <taxon>Bacteria</taxon>
        <taxon>Pseudomonadati</taxon>
        <taxon>Pseudomonadota</taxon>
        <taxon>Betaproteobacteria</taxon>
        <taxon>Burkholderiales</taxon>
        <taxon>Burkholderiaceae</taxon>
        <taxon>Paraburkholderia</taxon>
    </lineage>
</organism>
<dbReference type="KEGG" id="pts:CUJ90_11365"/>
<proteinExistence type="predicted"/>
<evidence type="ECO:0000313" key="2">
    <source>
        <dbReference type="Proteomes" id="UP000184395"/>
    </source>
</evidence>
<dbReference type="GeneID" id="301978753"/>
<accession>A0A1M6QZ78</accession>
<dbReference type="STRING" id="169427.SAMN05192548_101721"/>
<dbReference type="AlphaFoldDB" id="A0A1M6QZ78"/>
<protein>
    <submittedName>
        <fullName evidence="1">Uncharacterized protein</fullName>
    </submittedName>
</protein>
<name>A0A1M6QZ78_9BURK</name>
<evidence type="ECO:0000313" key="1">
    <source>
        <dbReference type="EMBL" id="SHK25398.1"/>
    </source>
</evidence>
<sequence length="117" mass="12797">MGLEDTVVRSIISHTPQGVTLALDNNQCLYYQGDGAAATYVNRVQQQTARLFLKASDQTQGAARDITSPVDSHGRPAVYYVFPVAWLPGLLQWHFNANKHLEAPPAHPWTGIDGDPA</sequence>
<dbReference type="Proteomes" id="UP000184395">
    <property type="component" value="Unassembled WGS sequence"/>
</dbReference>
<gene>
    <name evidence="1" type="ORF">SAMN05192548_101721</name>
</gene>
<dbReference type="EMBL" id="FRAB01000017">
    <property type="protein sequence ID" value="SHK25398.1"/>
    <property type="molecule type" value="Genomic_DNA"/>
</dbReference>
<dbReference type="RefSeq" id="WP_073429777.1">
    <property type="nucleotide sequence ID" value="NZ_CADFGY010000020.1"/>
</dbReference>
<reference evidence="1 2" key="1">
    <citation type="submission" date="2016-11" db="EMBL/GenBank/DDBJ databases">
        <authorList>
            <person name="Jaros S."/>
            <person name="Januszkiewicz K."/>
            <person name="Wedrychowicz H."/>
        </authorList>
    </citation>
    <scope>NUCLEOTIDE SEQUENCE [LARGE SCALE GENOMIC DNA]</scope>
    <source>
        <strain evidence="1 2">LMG 20594</strain>
    </source>
</reference>